<comment type="similarity">
    <text evidence="1 5">Belongs to the universal ribosomal protein uL4 family.</text>
</comment>
<dbReference type="InterPro" id="IPR002136">
    <property type="entry name" value="Ribosomal_uL4"/>
</dbReference>
<evidence type="ECO:0000256" key="5">
    <source>
        <dbReference type="HAMAP-Rule" id="MF_01328"/>
    </source>
</evidence>
<name>A0A0G0FAL9_9BACT</name>
<keyword evidence="5" id="KW-0694">RNA-binding</keyword>
<dbReference type="Gene3D" id="3.40.1370.10">
    <property type="match status" value="1"/>
</dbReference>
<proteinExistence type="inferred from homology"/>
<keyword evidence="3 5" id="KW-0687">Ribonucleoprotein</keyword>
<dbReference type="PATRIC" id="fig|1619098.3.peg.332"/>
<evidence type="ECO:0000313" key="7">
    <source>
        <dbReference type="EMBL" id="KKQ16233.1"/>
    </source>
</evidence>
<dbReference type="GO" id="GO:0005840">
    <property type="term" value="C:ribosome"/>
    <property type="evidence" value="ECO:0007669"/>
    <property type="project" value="UniProtKB-KW"/>
</dbReference>
<dbReference type="GO" id="GO:0006412">
    <property type="term" value="P:translation"/>
    <property type="evidence" value="ECO:0007669"/>
    <property type="project" value="UniProtKB-UniRule"/>
</dbReference>
<dbReference type="SUPFAM" id="SSF52166">
    <property type="entry name" value="Ribosomal protein L4"/>
    <property type="match status" value="1"/>
</dbReference>
<dbReference type="GO" id="GO:0003735">
    <property type="term" value="F:structural constituent of ribosome"/>
    <property type="evidence" value="ECO:0007669"/>
    <property type="project" value="InterPro"/>
</dbReference>
<comment type="function">
    <text evidence="5">Forms part of the polypeptide exit tunnel.</text>
</comment>
<evidence type="ECO:0000256" key="1">
    <source>
        <dbReference type="ARBA" id="ARBA00010528"/>
    </source>
</evidence>
<feature type="region of interest" description="Disordered" evidence="6">
    <location>
        <begin position="51"/>
        <end position="82"/>
    </location>
</feature>
<keyword evidence="2 5" id="KW-0689">Ribosomal protein</keyword>
<comment type="subunit">
    <text evidence="5">Part of the 50S ribosomal subunit.</text>
</comment>
<dbReference type="GO" id="GO:1990904">
    <property type="term" value="C:ribonucleoprotein complex"/>
    <property type="evidence" value="ECO:0007669"/>
    <property type="project" value="UniProtKB-KW"/>
</dbReference>
<dbReference type="AlphaFoldDB" id="A0A0G0FAL9"/>
<dbReference type="InterPro" id="IPR013005">
    <property type="entry name" value="Ribosomal_uL4-like"/>
</dbReference>
<reference evidence="7 8" key="1">
    <citation type="journal article" date="2015" name="Nature">
        <title>rRNA introns, odd ribosomes, and small enigmatic genomes across a large radiation of phyla.</title>
        <authorList>
            <person name="Brown C.T."/>
            <person name="Hug L.A."/>
            <person name="Thomas B.C."/>
            <person name="Sharon I."/>
            <person name="Castelle C.J."/>
            <person name="Singh A."/>
            <person name="Wilkins M.J."/>
            <person name="Williams K.H."/>
            <person name="Banfield J.F."/>
        </authorList>
    </citation>
    <scope>NUCLEOTIDE SEQUENCE [LARGE SCALE GENOMIC DNA]</scope>
</reference>
<dbReference type="InterPro" id="IPR023574">
    <property type="entry name" value="Ribosomal_uL4_dom_sf"/>
</dbReference>
<comment type="caution">
    <text evidence="7">The sequence shown here is derived from an EMBL/GenBank/DDBJ whole genome shotgun (WGS) entry which is preliminary data.</text>
</comment>
<dbReference type="Pfam" id="PF00573">
    <property type="entry name" value="Ribosomal_L4"/>
    <property type="match status" value="1"/>
</dbReference>
<sequence length="205" mass="22983">MEKTKVTTTTTKEVKPKAQEVKLNPIVWEAPFNGDLVAQVLYVYMSNERKGTSNAKTRGDVRGGGRKPWKQKGTGRARVGSTRSPLWVGGGVTFTPNDKNWSKKINKQMARKATCIMLSERLRNEVLNFVTMPKEEIRKALEEKVGKKALVITNNVEVKRSLNNVEDITVITPAKINTKHLVSARNILVDQDAVKILEERLTNGK</sequence>
<evidence type="ECO:0000256" key="2">
    <source>
        <dbReference type="ARBA" id="ARBA00022980"/>
    </source>
</evidence>
<dbReference type="NCBIfam" id="TIGR03953">
    <property type="entry name" value="rplD_bact"/>
    <property type="match status" value="1"/>
</dbReference>
<dbReference type="Proteomes" id="UP000033886">
    <property type="component" value="Unassembled WGS sequence"/>
</dbReference>
<comment type="function">
    <text evidence="5">One of the primary rRNA binding proteins, this protein initially binds near the 5'-end of the 23S rRNA. It is important during the early stages of 50S assembly. It makes multiple contacts with different domains of the 23S rRNA in the assembled 50S subunit and ribosome.</text>
</comment>
<feature type="compositionally biased region" description="Basic and acidic residues" evidence="6">
    <location>
        <begin position="51"/>
        <end position="63"/>
    </location>
</feature>
<dbReference type="PANTHER" id="PTHR10746">
    <property type="entry name" value="50S RIBOSOMAL PROTEIN L4"/>
    <property type="match status" value="1"/>
</dbReference>
<gene>
    <name evidence="5" type="primary">rplD</name>
    <name evidence="7" type="ORF">US29_C0029G0009</name>
</gene>
<evidence type="ECO:0000313" key="8">
    <source>
        <dbReference type="Proteomes" id="UP000033886"/>
    </source>
</evidence>
<keyword evidence="5" id="KW-0699">rRNA-binding</keyword>
<protein>
    <recommendedName>
        <fullName evidence="4 5">Large ribosomal subunit protein uL4</fullName>
    </recommendedName>
</protein>
<accession>A0A0G0FAL9</accession>
<dbReference type="HAMAP" id="MF_01328_B">
    <property type="entry name" value="Ribosomal_uL4_B"/>
    <property type="match status" value="1"/>
</dbReference>
<dbReference type="GO" id="GO:0019843">
    <property type="term" value="F:rRNA binding"/>
    <property type="evidence" value="ECO:0007669"/>
    <property type="project" value="UniProtKB-UniRule"/>
</dbReference>
<dbReference type="EMBL" id="LBSK01000029">
    <property type="protein sequence ID" value="KKQ16233.1"/>
    <property type="molecule type" value="Genomic_DNA"/>
</dbReference>
<evidence type="ECO:0000256" key="6">
    <source>
        <dbReference type="SAM" id="MobiDB-lite"/>
    </source>
</evidence>
<feature type="compositionally biased region" description="Basic residues" evidence="6">
    <location>
        <begin position="64"/>
        <end position="75"/>
    </location>
</feature>
<organism evidence="7 8">
    <name type="scientific">candidate division WS6 bacterium GW2011_GWF1_36_8</name>
    <dbReference type="NCBI Taxonomy" id="1619098"/>
    <lineage>
        <taxon>Bacteria</taxon>
        <taxon>Candidatus Dojkabacteria</taxon>
    </lineage>
</organism>
<evidence type="ECO:0000256" key="4">
    <source>
        <dbReference type="ARBA" id="ARBA00035244"/>
    </source>
</evidence>
<dbReference type="PANTHER" id="PTHR10746:SF6">
    <property type="entry name" value="LARGE RIBOSOMAL SUBUNIT PROTEIN UL4M"/>
    <property type="match status" value="1"/>
</dbReference>
<evidence type="ECO:0000256" key="3">
    <source>
        <dbReference type="ARBA" id="ARBA00023274"/>
    </source>
</evidence>